<proteinExistence type="predicted"/>
<dbReference type="EMBL" id="KY710734">
    <property type="protein sequence ID" value="AXZ00060.1"/>
    <property type="molecule type" value="Genomic_DNA"/>
</dbReference>
<keyword evidence="1" id="KW-1133">Transmembrane helix</keyword>
<feature type="transmembrane region" description="Helical" evidence="1">
    <location>
        <begin position="189"/>
        <end position="213"/>
    </location>
</feature>
<keyword evidence="1" id="KW-0472">Membrane</keyword>
<name>A0A385JNY2_9GAMM</name>
<feature type="transmembrane region" description="Helical" evidence="1">
    <location>
        <begin position="299"/>
        <end position="321"/>
    </location>
</feature>
<feature type="transmembrane region" description="Helical" evidence="1">
    <location>
        <begin position="225"/>
        <end position="246"/>
    </location>
</feature>
<organism evidence="2">
    <name type="scientific">Proteus penneri</name>
    <dbReference type="NCBI Taxonomy" id="102862"/>
    <lineage>
        <taxon>Bacteria</taxon>
        <taxon>Pseudomonadati</taxon>
        <taxon>Pseudomonadota</taxon>
        <taxon>Gammaproteobacteria</taxon>
        <taxon>Enterobacterales</taxon>
        <taxon>Morganellaceae</taxon>
        <taxon>Proteus</taxon>
    </lineage>
</organism>
<feature type="transmembrane region" description="Helical" evidence="1">
    <location>
        <begin position="333"/>
        <end position="361"/>
    </location>
</feature>
<feature type="transmembrane region" description="Helical" evidence="1">
    <location>
        <begin position="55"/>
        <end position="75"/>
    </location>
</feature>
<feature type="transmembrane region" description="Helical" evidence="1">
    <location>
        <begin position="122"/>
        <end position="143"/>
    </location>
</feature>
<evidence type="ECO:0000256" key="1">
    <source>
        <dbReference type="SAM" id="Phobius"/>
    </source>
</evidence>
<evidence type="ECO:0000313" key="2">
    <source>
        <dbReference type="EMBL" id="AXZ00060.1"/>
    </source>
</evidence>
<dbReference type="AlphaFoldDB" id="A0A385JNY2"/>
<feature type="transmembrane region" description="Helical" evidence="1">
    <location>
        <begin position="87"/>
        <end position="110"/>
    </location>
</feature>
<feature type="transmembrane region" description="Helical" evidence="1">
    <location>
        <begin position="12"/>
        <end position="43"/>
    </location>
</feature>
<keyword evidence="1" id="KW-0812">Transmembrane</keyword>
<protein>
    <submittedName>
        <fullName evidence="2">Wzy</fullName>
    </submittedName>
</protein>
<feature type="transmembrane region" description="Helical" evidence="1">
    <location>
        <begin position="155"/>
        <end position="177"/>
    </location>
</feature>
<sequence>MEINLIKNERYILLLCCCTFFSINYLPINLIYILVFFLFILGFSHFLLKMTIKKYSIYFFLFPVLFLLSQFLGLHFNKFYFNNNVNILSPLLFFISWFLSFFLLQGLPYIPKERRIIIYNKLIKYSIIFFILEFITRLFLYQGNKEFIYAFKKSFFYFDSNFTGLVILSILAFSLYIEYRLKIKNKTKYILLLLIILTLSRSAIFTSFILIIITNNYLLNFKSKSYFLLSIILIVFSYMSIEYIFFSGNYQSIDGSFNSKFYIVKEAFHLYSTLPIENKLFGIGLGNTDLFLNIFAHNIFVTMFLEFGIIGSLLFIIFIIYSLFNSNHYCLFIWFPILIAGISLFGAYSPYLFIINAIIYFEENYYKLQS</sequence>
<reference evidence="2" key="1">
    <citation type="journal article" date="2017" name="PLoS ONE">
        <title>Genetic diversity of the O antigens of Proteus species and the development of a suspension array for molecular serotyping.</title>
        <authorList>
            <person name="Yu X."/>
            <person name="Torzewska A."/>
            <person name="Zhang X."/>
            <person name="Yin Z."/>
            <person name="Drzewiecka D."/>
            <person name="Cao H."/>
            <person name="Liu B."/>
            <person name="Knirel Y.A."/>
            <person name="Rozalski A."/>
            <person name="Wang L."/>
        </authorList>
    </citation>
    <scope>NUCLEOTIDE SEQUENCE</scope>
    <source>
        <strain evidence="2">G2671</strain>
    </source>
</reference>
<accession>A0A385JNY2</accession>